<sequence length="506" mass="57394">MGDILKTKRVVLFIFLIVLVVLGLKQTNGVALAAGMMSGDHSMMNDDDDSDSNSHSKMMKEHNVDLKDADVPMQELNLPKVLKPDKQTKHDVYYTVIAQKGKTDFHDGGKLTKTLGYNGSYLGPVLNLKRGQTVHIKEVNHLDEKTTFHWHGAIISGKADGGPHEPVKPGKTKKISFKVRQPAATLWFHPHPSGTTGKQVYKGLAGLIYIHDRKSKCLSLPDNYGVDDFPVVVQDRTFDKNNQLNYKKDYNADRTLGKNLMVNGTLNPYINVTTRYVRLRLLNGSNTRNYNFYLNHHQKMIKIAGDGSFLAKPVKIKKLQLSPGERAEVIVDTHKLNVGSNLQLKTGGMKALTMKLNQQRDNLTSLPDKLSDRKALKVPKKNVNHEKLVLSGMSNMVRINGKKYNPDRIDIHAKRNQQQIWTIENKKEMMMNMIHPFHLHGVQFRIISINGKKPSKSQRGFLDTITLNPGDKYKISFRFEEKGLYMYHCHNLEHEENGMMGQVLVE</sequence>
<organism evidence="7 8">
    <name type="scientific">Companilactobacillus versmoldensis DSM 14857 = KCTC 3814</name>
    <dbReference type="NCBI Taxonomy" id="1423815"/>
    <lineage>
        <taxon>Bacteria</taxon>
        <taxon>Bacillati</taxon>
        <taxon>Bacillota</taxon>
        <taxon>Bacilli</taxon>
        <taxon>Lactobacillales</taxon>
        <taxon>Lactobacillaceae</taxon>
        <taxon>Companilactobacillus</taxon>
    </lineage>
</organism>
<dbReference type="CDD" id="cd13890">
    <property type="entry name" value="CuRO_3_CueO_FtsP"/>
    <property type="match status" value="1"/>
</dbReference>
<evidence type="ECO:0000313" key="8">
    <source>
        <dbReference type="Proteomes" id="UP000051647"/>
    </source>
</evidence>
<dbReference type="Pfam" id="PF07731">
    <property type="entry name" value="Cu-oxidase_2"/>
    <property type="match status" value="1"/>
</dbReference>
<feature type="domain" description="Plastocyanin-like" evidence="5">
    <location>
        <begin position="385"/>
        <end position="506"/>
    </location>
</feature>
<dbReference type="PROSITE" id="PS00080">
    <property type="entry name" value="MULTICOPPER_OXIDASE2"/>
    <property type="match status" value="1"/>
</dbReference>
<evidence type="ECO:0000256" key="2">
    <source>
        <dbReference type="ARBA" id="ARBA00022723"/>
    </source>
</evidence>
<keyword evidence="3" id="KW-0560">Oxidoreductase</keyword>
<evidence type="ECO:0000259" key="6">
    <source>
        <dbReference type="Pfam" id="PF07732"/>
    </source>
</evidence>
<dbReference type="Proteomes" id="UP000051647">
    <property type="component" value="Unassembled WGS sequence"/>
</dbReference>
<dbReference type="Pfam" id="PF07732">
    <property type="entry name" value="Cu-oxidase_3"/>
    <property type="match status" value="1"/>
</dbReference>
<feature type="domain" description="Plastocyanin-like" evidence="4">
    <location>
        <begin position="234"/>
        <end position="335"/>
    </location>
</feature>
<dbReference type="PROSITE" id="PS00079">
    <property type="entry name" value="MULTICOPPER_OXIDASE1"/>
    <property type="match status" value="1"/>
</dbReference>
<protein>
    <submittedName>
        <fullName evidence="7">Multicopper oxidase type 3</fullName>
    </submittedName>
</protein>
<dbReference type="InterPro" id="IPR001117">
    <property type="entry name" value="Cu-oxidase_2nd"/>
</dbReference>
<evidence type="ECO:0000259" key="4">
    <source>
        <dbReference type="Pfam" id="PF00394"/>
    </source>
</evidence>
<dbReference type="CDD" id="cd04232">
    <property type="entry name" value="CuRO_1_CueO_FtsP"/>
    <property type="match status" value="1"/>
</dbReference>
<dbReference type="InterPro" id="IPR011706">
    <property type="entry name" value="Cu-oxidase_C"/>
</dbReference>
<keyword evidence="2" id="KW-0479">Metal-binding</keyword>
<keyword evidence="8" id="KW-1185">Reference proteome</keyword>
<dbReference type="PANTHER" id="PTHR48267:SF1">
    <property type="entry name" value="BILIRUBIN OXIDASE"/>
    <property type="match status" value="1"/>
</dbReference>
<dbReference type="OrthoDB" id="9757546at2"/>
<dbReference type="GO" id="GO:0016491">
    <property type="term" value="F:oxidoreductase activity"/>
    <property type="evidence" value="ECO:0007669"/>
    <property type="project" value="UniProtKB-KW"/>
</dbReference>
<dbReference type="Gene3D" id="2.60.40.420">
    <property type="entry name" value="Cupredoxins - blue copper proteins"/>
    <property type="match status" value="3"/>
</dbReference>
<dbReference type="EMBL" id="AZFA01000012">
    <property type="protein sequence ID" value="KRL66695.1"/>
    <property type="molecule type" value="Genomic_DNA"/>
</dbReference>
<dbReference type="AlphaFoldDB" id="A0A0R1SC29"/>
<evidence type="ECO:0000256" key="1">
    <source>
        <dbReference type="ARBA" id="ARBA00010609"/>
    </source>
</evidence>
<evidence type="ECO:0000259" key="5">
    <source>
        <dbReference type="Pfam" id="PF07731"/>
    </source>
</evidence>
<name>A0A0R1SC29_9LACO</name>
<accession>A0A0R1SC29</accession>
<dbReference type="PATRIC" id="fig|1423815.3.peg.440"/>
<dbReference type="CDD" id="cd13867">
    <property type="entry name" value="CuRO_2_CueO_FtsP"/>
    <property type="match status" value="1"/>
</dbReference>
<dbReference type="InterPro" id="IPR011707">
    <property type="entry name" value="Cu-oxidase-like_N"/>
</dbReference>
<dbReference type="SUPFAM" id="SSF49503">
    <property type="entry name" value="Cupredoxins"/>
    <property type="match status" value="3"/>
</dbReference>
<comment type="caution">
    <text evidence="7">The sequence shown here is derived from an EMBL/GenBank/DDBJ whole genome shotgun (WGS) entry which is preliminary data.</text>
</comment>
<dbReference type="InterPro" id="IPR045087">
    <property type="entry name" value="Cu-oxidase_fam"/>
</dbReference>
<gene>
    <name evidence="7" type="ORF">FC27_GL000433</name>
</gene>
<evidence type="ECO:0000256" key="3">
    <source>
        <dbReference type="ARBA" id="ARBA00023002"/>
    </source>
</evidence>
<proteinExistence type="inferred from homology"/>
<dbReference type="Pfam" id="PF00394">
    <property type="entry name" value="Cu-oxidase"/>
    <property type="match status" value="1"/>
</dbReference>
<dbReference type="InterPro" id="IPR033138">
    <property type="entry name" value="Cu_oxidase_CS"/>
</dbReference>
<evidence type="ECO:0000313" key="7">
    <source>
        <dbReference type="EMBL" id="KRL66695.1"/>
    </source>
</evidence>
<reference evidence="7 8" key="1">
    <citation type="journal article" date="2015" name="Genome Announc.">
        <title>Expanding the biotechnology potential of lactobacilli through comparative genomics of 213 strains and associated genera.</title>
        <authorList>
            <person name="Sun Z."/>
            <person name="Harris H.M."/>
            <person name="McCann A."/>
            <person name="Guo C."/>
            <person name="Argimon S."/>
            <person name="Zhang W."/>
            <person name="Yang X."/>
            <person name="Jeffery I.B."/>
            <person name="Cooney J.C."/>
            <person name="Kagawa T.F."/>
            <person name="Liu W."/>
            <person name="Song Y."/>
            <person name="Salvetti E."/>
            <person name="Wrobel A."/>
            <person name="Rasinkangas P."/>
            <person name="Parkhill J."/>
            <person name="Rea M.C."/>
            <person name="O'Sullivan O."/>
            <person name="Ritari J."/>
            <person name="Douillard F.P."/>
            <person name="Paul Ross R."/>
            <person name="Yang R."/>
            <person name="Briner A.E."/>
            <person name="Felis G.E."/>
            <person name="de Vos W.M."/>
            <person name="Barrangou R."/>
            <person name="Klaenhammer T.R."/>
            <person name="Caufield P.W."/>
            <person name="Cui Y."/>
            <person name="Zhang H."/>
            <person name="O'Toole P.W."/>
        </authorList>
    </citation>
    <scope>NUCLEOTIDE SEQUENCE [LARGE SCALE GENOMIC DNA]</scope>
    <source>
        <strain evidence="7 8">DSM 14857</strain>
    </source>
</reference>
<dbReference type="eggNOG" id="COG2132">
    <property type="taxonomic scope" value="Bacteria"/>
</dbReference>
<dbReference type="PANTHER" id="PTHR48267">
    <property type="entry name" value="CUPREDOXIN SUPERFAMILY PROTEIN"/>
    <property type="match status" value="1"/>
</dbReference>
<dbReference type="GO" id="GO:0005507">
    <property type="term" value="F:copper ion binding"/>
    <property type="evidence" value="ECO:0007669"/>
    <property type="project" value="InterPro"/>
</dbReference>
<feature type="domain" description="Plastocyanin-like" evidence="6">
    <location>
        <begin position="107"/>
        <end position="214"/>
    </location>
</feature>
<dbReference type="InterPro" id="IPR008972">
    <property type="entry name" value="Cupredoxin"/>
</dbReference>
<dbReference type="STRING" id="1423815.FC27_GL000433"/>
<dbReference type="InterPro" id="IPR002355">
    <property type="entry name" value="Cu_oxidase_Cu_BS"/>
</dbReference>
<comment type="similarity">
    <text evidence="1">Belongs to the multicopper oxidase family.</text>
</comment>